<proteinExistence type="predicted"/>
<protein>
    <submittedName>
        <fullName evidence="1">Uncharacterized protein</fullName>
    </submittedName>
</protein>
<reference evidence="1" key="1">
    <citation type="submission" date="2014-09" db="EMBL/GenBank/DDBJ databases">
        <authorList>
            <person name="Magalhaes I.L.F."/>
            <person name="Oliveira U."/>
            <person name="Santos F.R."/>
            <person name="Vidigal T.H.D.A."/>
            <person name="Brescovit A.D."/>
            <person name="Santos A.J."/>
        </authorList>
    </citation>
    <scope>NUCLEOTIDE SEQUENCE</scope>
    <source>
        <tissue evidence="1">Shoot tissue taken approximately 20 cm above the soil surface</tissue>
    </source>
</reference>
<reference evidence="1" key="2">
    <citation type="journal article" date="2015" name="Data Brief">
        <title>Shoot transcriptome of the giant reed, Arundo donax.</title>
        <authorList>
            <person name="Barrero R.A."/>
            <person name="Guerrero F.D."/>
            <person name="Moolhuijzen P."/>
            <person name="Goolsby J.A."/>
            <person name="Tidwell J."/>
            <person name="Bellgard S.E."/>
            <person name="Bellgard M.I."/>
        </authorList>
    </citation>
    <scope>NUCLEOTIDE SEQUENCE</scope>
    <source>
        <tissue evidence="1">Shoot tissue taken approximately 20 cm above the soil surface</tissue>
    </source>
</reference>
<organism evidence="1">
    <name type="scientific">Arundo donax</name>
    <name type="common">Giant reed</name>
    <name type="synonym">Donax arundinaceus</name>
    <dbReference type="NCBI Taxonomy" id="35708"/>
    <lineage>
        <taxon>Eukaryota</taxon>
        <taxon>Viridiplantae</taxon>
        <taxon>Streptophyta</taxon>
        <taxon>Embryophyta</taxon>
        <taxon>Tracheophyta</taxon>
        <taxon>Spermatophyta</taxon>
        <taxon>Magnoliopsida</taxon>
        <taxon>Liliopsida</taxon>
        <taxon>Poales</taxon>
        <taxon>Poaceae</taxon>
        <taxon>PACMAD clade</taxon>
        <taxon>Arundinoideae</taxon>
        <taxon>Arundineae</taxon>
        <taxon>Arundo</taxon>
    </lineage>
</organism>
<name>A0A0A9C606_ARUDO</name>
<accession>A0A0A9C606</accession>
<dbReference type="AlphaFoldDB" id="A0A0A9C606"/>
<dbReference type="EMBL" id="GBRH01226899">
    <property type="protein sequence ID" value="JAD70996.1"/>
    <property type="molecule type" value="Transcribed_RNA"/>
</dbReference>
<sequence>MILVIPSIMIHTNPLFIPTSFALVKNLEAKADDICTRKTLVCIVINLYSSWVICSLAAD</sequence>
<evidence type="ECO:0000313" key="1">
    <source>
        <dbReference type="EMBL" id="JAD70996.1"/>
    </source>
</evidence>